<dbReference type="RefSeq" id="WP_390226960.1">
    <property type="nucleotide sequence ID" value="NZ_JBHSCN010000002.1"/>
</dbReference>
<evidence type="ECO:0000313" key="3">
    <source>
        <dbReference type="Proteomes" id="UP001595900"/>
    </source>
</evidence>
<organism evidence="2 3">
    <name type="scientific">Gryllotalpicola reticulitermitis</name>
    <dbReference type="NCBI Taxonomy" id="1184153"/>
    <lineage>
        <taxon>Bacteria</taxon>
        <taxon>Bacillati</taxon>
        <taxon>Actinomycetota</taxon>
        <taxon>Actinomycetes</taxon>
        <taxon>Micrococcales</taxon>
        <taxon>Microbacteriaceae</taxon>
        <taxon>Gryllotalpicola</taxon>
    </lineage>
</organism>
<gene>
    <name evidence="2" type="ORF">ACFOYW_02140</name>
</gene>
<sequence>MPANIPATHADLLDNPIVTIATTGEDGYPAVAAVWFLYEDGLIKTSGVSSRKWFQNAARTGKATYFFTDASGYKTLEVRGDVSVADDSSLEWMRHQFEKYDTKIEDFGDPEAPIRKVLILTPTKVRAWGGDGAH</sequence>
<dbReference type="Pfam" id="PF01243">
    <property type="entry name" value="PNPOx_N"/>
    <property type="match status" value="1"/>
</dbReference>
<proteinExistence type="predicted"/>
<name>A0ABV8Q1D4_9MICO</name>
<dbReference type="Gene3D" id="2.30.110.10">
    <property type="entry name" value="Electron Transport, Fmn-binding Protein, Chain A"/>
    <property type="match status" value="1"/>
</dbReference>
<evidence type="ECO:0000313" key="2">
    <source>
        <dbReference type="EMBL" id="MFC4242160.1"/>
    </source>
</evidence>
<dbReference type="InterPro" id="IPR011576">
    <property type="entry name" value="Pyridox_Oxase_N"/>
</dbReference>
<keyword evidence="3" id="KW-1185">Reference proteome</keyword>
<dbReference type="SUPFAM" id="SSF50475">
    <property type="entry name" value="FMN-binding split barrel"/>
    <property type="match status" value="1"/>
</dbReference>
<dbReference type="EMBL" id="JBHSCN010000002">
    <property type="protein sequence ID" value="MFC4242160.1"/>
    <property type="molecule type" value="Genomic_DNA"/>
</dbReference>
<accession>A0ABV8Q1D4</accession>
<comment type="caution">
    <text evidence="2">The sequence shown here is derived from an EMBL/GenBank/DDBJ whole genome shotgun (WGS) entry which is preliminary data.</text>
</comment>
<dbReference type="Proteomes" id="UP001595900">
    <property type="component" value="Unassembled WGS sequence"/>
</dbReference>
<evidence type="ECO:0000259" key="1">
    <source>
        <dbReference type="Pfam" id="PF01243"/>
    </source>
</evidence>
<reference evidence="3" key="1">
    <citation type="journal article" date="2019" name="Int. J. Syst. Evol. Microbiol.">
        <title>The Global Catalogue of Microorganisms (GCM) 10K type strain sequencing project: providing services to taxonomists for standard genome sequencing and annotation.</title>
        <authorList>
            <consortium name="The Broad Institute Genomics Platform"/>
            <consortium name="The Broad Institute Genome Sequencing Center for Infectious Disease"/>
            <person name="Wu L."/>
            <person name="Ma J."/>
        </authorList>
    </citation>
    <scope>NUCLEOTIDE SEQUENCE [LARGE SCALE GENOMIC DNA]</scope>
    <source>
        <strain evidence="3">CGMCC 1.10363</strain>
    </source>
</reference>
<feature type="domain" description="Pyridoxamine 5'-phosphate oxidase N-terminal" evidence="1">
    <location>
        <begin position="12"/>
        <end position="128"/>
    </location>
</feature>
<protein>
    <submittedName>
        <fullName evidence="2">Pyridoxamine 5'-phosphate oxidase family protein</fullName>
    </submittedName>
</protein>
<dbReference type="InterPro" id="IPR012349">
    <property type="entry name" value="Split_barrel_FMN-bd"/>
</dbReference>